<evidence type="ECO:0000313" key="2">
    <source>
        <dbReference type="EMBL" id="NYG97447.1"/>
    </source>
</evidence>
<keyword evidence="2" id="KW-0282">Flagellum</keyword>
<gene>
    <name evidence="2" type="ORF">BJ979_000073</name>
</gene>
<dbReference type="AlphaFoldDB" id="A0A852YCW6"/>
<name>A0A852YCW6_9MICO</name>
<keyword evidence="1" id="KW-1133">Transmembrane helix</keyword>
<organism evidence="2 3">
    <name type="scientific">Schumannella luteola</name>
    <dbReference type="NCBI Taxonomy" id="472059"/>
    <lineage>
        <taxon>Bacteria</taxon>
        <taxon>Bacillati</taxon>
        <taxon>Actinomycetota</taxon>
        <taxon>Actinomycetes</taxon>
        <taxon>Micrococcales</taxon>
        <taxon>Microbacteriaceae</taxon>
        <taxon>Schumannella</taxon>
    </lineage>
</organism>
<comment type="caution">
    <text evidence="2">The sequence shown here is derived from an EMBL/GenBank/DDBJ whole genome shotgun (WGS) entry which is preliminary data.</text>
</comment>
<feature type="transmembrane region" description="Helical" evidence="1">
    <location>
        <begin position="7"/>
        <end position="28"/>
    </location>
</feature>
<keyword evidence="1" id="KW-0472">Membrane</keyword>
<evidence type="ECO:0000313" key="3">
    <source>
        <dbReference type="Proteomes" id="UP000553888"/>
    </source>
</evidence>
<sequence length="31" mass="3217">MDRKSSRFIAIAGLVVIIAVVAVAYALGVGR</sequence>
<reference evidence="2 3" key="1">
    <citation type="submission" date="2020-07" db="EMBL/GenBank/DDBJ databases">
        <title>Sequencing the genomes of 1000 actinobacteria strains.</title>
        <authorList>
            <person name="Klenk H.-P."/>
        </authorList>
    </citation>
    <scope>NUCLEOTIDE SEQUENCE [LARGE SCALE GENOMIC DNA]</scope>
    <source>
        <strain evidence="2 3">DSM 23141</strain>
    </source>
</reference>
<proteinExistence type="predicted"/>
<dbReference type="Proteomes" id="UP000553888">
    <property type="component" value="Unassembled WGS sequence"/>
</dbReference>
<protein>
    <submittedName>
        <fullName evidence="2">Flagellar basal body-associated protein FliL</fullName>
    </submittedName>
</protein>
<dbReference type="EMBL" id="JACBZY010000001">
    <property type="protein sequence ID" value="NYG97447.1"/>
    <property type="molecule type" value="Genomic_DNA"/>
</dbReference>
<keyword evidence="3" id="KW-1185">Reference proteome</keyword>
<keyword evidence="2" id="KW-0969">Cilium</keyword>
<evidence type="ECO:0000256" key="1">
    <source>
        <dbReference type="SAM" id="Phobius"/>
    </source>
</evidence>
<keyword evidence="2" id="KW-0966">Cell projection</keyword>
<keyword evidence="1" id="KW-0812">Transmembrane</keyword>
<accession>A0A852YCW6</accession>